<proteinExistence type="predicted"/>
<dbReference type="OrthoDB" id="1048580at2"/>
<gene>
    <name evidence="1" type="ORF">SAMN06296427_101101</name>
</gene>
<dbReference type="Proteomes" id="UP000192393">
    <property type="component" value="Unassembled WGS sequence"/>
</dbReference>
<evidence type="ECO:0000313" key="1">
    <source>
        <dbReference type="EMBL" id="SMC32630.1"/>
    </source>
</evidence>
<organism evidence="1 2">
    <name type="scientific">Moheibacter sediminis</name>
    <dbReference type="NCBI Taxonomy" id="1434700"/>
    <lineage>
        <taxon>Bacteria</taxon>
        <taxon>Pseudomonadati</taxon>
        <taxon>Bacteroidota</taxon>
        <taxon>Flavobacteriia</taxon>
        <taxon>Flavobacteriales</taxon>
        <taxon>Weeksellaceae</taxon>
        <taxon>Moheibacter</taxon>
    </lineage>
</organism>
<protein>
    <recommendedName>
        <fullName evidence="3">YD repeat-containing protein</fullName>
    </recommendedName>
</protein>
<sequence>MRLTFLFIFLYTFLSAQSHLNDFNLKGKVRNLESTTYLFSDKSKTNPSGFLDSENFDAIKLSFDQKGNLILCENYLDYQGKLGLFDKTIYQFNFSNQIEKQETTLIQNGEEPKKISQRIKFYYLTNQLIRRDEFNSGRTTNQFWVINHIYNGSRLKKKEFWMDDEIFSTSEFEYRLQKIISETTIHNNGKKGQTINFEYDENQNLTHKTTEAGNEKTIETFNYDRHVLKERVVKNKKEEIQLRETFDSSQLPVLIEKMNYRKNLLSKYKFEYEFDAQNNWINCVILEDEMPKFKIIRTINYY</sequence>
<evidence type="ECO:0008006" key="3">
    <source>
        <dbReference type="Google" id="ProtNLM"/>
    </source>
</evidence>
<accession>A0A1W1Y8U6</accession>
<dbReference type="RefSeq" id="WP_084015321.1">
    <property type="nucleotide sequence ID" value="NZ_FWXS01000001.1"/>
</dbReference>
<dbReference type="STRING" id="1434700.SAMN06296427_101101"/>
<dbReference type="Gene3D" id="2.180.10.10">
    <property type="entry name" value="RHS repeat-associated core"/>
    <property type="match status" value="1"/>
</dbReference>
<dbReference type="EMBL" id="FWXS01000001">
    <property type="protein sequence ID" value="SMC32630.1"/>
    <property type="molecule type" value="Genomic_DNA"/>
</dbReference>
<evidence type="ECO:0000313" key="2">
    <source>
        <dbReference type="Proteomes" id="UP000192393"/>
    </source>
</evidence>
<keyword evidence="2" id="KW-1185">Reference proteome</keyword>
<reference evidence="1 2" key="1">
    <citation type="submission" date="2017-04" db="EMBL/GenBank/DDBJ databases">
        <authorList>
            <person name="Afonso C.L."/>
            <person name="Miller P.J."/>
            <person name="Scott M.A."/>
            <person name="Spackman E."/>
            <person name="Goraichik I."/>
            <person name="Dimitrov K.M."/>
            <person name="Suarez D.L."/>
            <person name="Swayne D.E."/>
        </authorList>
    </citation>
    <scope>NUCLEOTIDE SEQUENCE [LARGE SCALE GENOMIC DNA]</scope>
    <source>
        <strain evidence="1 2">CGMCC 1.12708</strain>
    </source>
</reference>
<dbReference type="AlphaFoldDB" id="A0A1W1Y8U6"/>
<name>A0A1W1Y8U6_9FLAO</name>